<evidence type="ECO:0000313" key="1">
    <source>
        <dbReference type="EMBL" id="GFO94592.1"/>
    </source>
</evidence>
<evidence type="ECO:0000313" key="2">
    <source>
        <dbReference type="Proteomes" id="UP000660047"/>
    </source>
</evidence>
<dbReference type="RefSeq" id="WP_055224221.1">
    <property type="nucleotide sequence ID" value="NZ_BLYL01000008.1"/>
</dbReference>
<sequence length="815" mass="90902">MLRTIRKGLYKSNNVRFLALLIAVAFVLLTEMACVGNMTAKAETAGDVAASVYADTEVPGVATPTSVVEKTALKMNSSTYVFTNSTDGMFRLSFAEGESYFIGSGEDSDTLITYALIRYNSKFYLVAADDSDANVEYNGSYTDTSFEMLKSANYNSSSRYVNMSVKSGNTIELKKFTFARDYSVALTGYYNGVYYSEGSPATGLFTRSGYCDYFVSGKAVVGDGWYKYGSSSPAGELVDADISGSMSGNDVKYIQLFDGHVVSAYHGNYFYSYNGTVRITVKNKAVMVNNIKVLFDKNGNAYKGLRTENSRVYYYEAGIPVKNVVKQFGEDYYYFGSDGAAVRSTWITSGNCVYYFAVDGKAVRRMQSGRLYQYSSGKWTSTATGVYEVNRRYYYFVNGAKSNVTKWYEISRDKKYYIRNGEATYFVQVDGIRYRCQKVASEGGWTAAVNAWIPSFGHVVLHTDSTGISDAIYYRSTHTVSGYADTYRVFSNNRWIVKKNSVVRLQDNCSYFGKTGKAVRTKGWQTISDYSAAYVGDEGTVTEYVYYDESTGYSEYRSGKLLNDKSEGLKNAKINNKKVYYFSDANGRCSKLTKIVVGDVEYEFDSWGRCFKTDSISWDFDEWMKRVVNEYLGKTGIYCNVFVANALRYAGSSTPGSDMSVKYTDFANGGFVISSSNICSDWALRKVIAKAILAQNGSWGEATDYELTADREDFSYDVLLPGDIVVYYTNGEPTHVGIYFGKFSSATALKQYLRKLGVPASACEAYVHDWGSNSGNKPEYWIIQGGMGSSDQVYISNSAYDLSGQYAMKIIHVRH</sequence>
<accession>A0AAI9NYH6</accession>
<comment type="caution">
    <text evidence="1">The sequence shown here is derived from an EMBL/GenBank/DDBJ whole genome shotgun (WGS) entry which is preliminary data.</text>
</comment>
<dbReference type="AlphaFoldDB" id="A0AAI9NYH6"/>
<gene>
    <name evidence="1" type="ORF">COEU31_16380</name>
</gene>
<protein>
    <submittedName>
        <fullName evidence="1">Uncharacterized protein</fullName>
    </submittedName>
</protein>
<dbReference type="Proteomes" id="UP000660047">
    <property type="component" value="Unassembled WGS sequence"/>
</dbReference>
<organism evidence="1 2">
    <name type="scientific">Coprococcus eutactus</name>
    <dbReference type="NCBI Taxonomy" id="33043"/>
    <lineage>
        <taxon>Bacteria</taxon>
        <taxon>Bacillati</taxon>
        <taxon>Bacillota</taxon>
        <taxon>Clostridia</taxon>
        <taxon>Lachnospirales</taxon>
        <taxon>Lachnospiraceae</taxon>
        <taxon>Coprococcus</taxon>
    </lineage>
</organism>
<dbReference type="Gene3D" id="2.10.270.10">
    <property type="entry name" value="Cholin Binding"/>
    <property type="match status" value="1"/>
</dbReference>
<dbReference type="EMBL" id="BLYL01000008">
    <property type="protein sequence ID" value="GFO94592.1"/>
    <property type="molecule type" value="Genomic_DNA"/>
</dbReference>
<reference evidence="1" key="1">
    <citation type="submission" date="2020-06" db="EMBL/GenBank/DDBJ databases">
        <title>Characterization of fructooligosaccharide metabolism and fructooligosaccharide-degrading enzymes in human commensal butyrate producers.</title>
        <authorList>
            <person name="Tanno H."/>
            <person name="Fujii T."/>
            <person name="Hirano K."/>
            <person name="Maeno S."/>
            <person name="Tonozuka T."/>
            <person name="Sakamoto M."/>
            <person name="Ohkuma M."/>
            <person name="Tochio T."/>
            <person name="Endo A."/>
        </authorList>
    </citation>
    <scope>NUCLEOTIDE SEQUENCE</scope>
    <source>
        <strain evidence="1">JCM 31265</strain>
    </source>
</reference>
<name>A0AAI9NYH6_9FIRM</name>
<proteinExistence type="predicted"/>
<dbReference type="SUPFAM" id="SSF69360">
    <property type="entry name" value="Cell wall binding repeat"/>
    <property type="match status" value="2"/>
</dbReference>